<dbReference type="PANTHER" id="PTHR12357">
    <property type="entry name" value="YTH YT521-B HOMOLOGY DOMAIN-CONTAINING"/>
    <property type="match status" value="1"/>
</dbReference>
<dbReference type="Proteomes" id="UP000596742">
    <property type="component" value="Unassembled WGS sequence"/>
</dbReference>
<dbReference type="GO" id="GO:1990247">
    <property type="term" value="F:N6-methyladenosine-containing RNA reader activity"/>
    <property type="evidence" value="ECO:0007669"/>
    <property type="project" value="TreeGrafter"/>
</dbReference>
<dbReference type="PANTHER" id="PTHR12357:SF89">
    <property type="entry name" value="YTH DOMAIN-CONTAINING FAMILY PROTEIN"/>
    <property type="match status" value="1"/>
</dbReference>
<comment type="caution">
    <text evidence="2">The sequence shown here is derived from an EMBL/GenBank/DDBJ whole genome shotgun (WGS) entry which is preliminary data.</text>
</comment>
<evidence type="ECO:0000313" key="3">
    <source>
        <dbReference type="Proteomes" id="UP000596742"/>
    </source>
</evidence>
<evidence type="ECO:0000259" key="1">
    <source>
        <dbReference type="PROSITE" id="PS50882"/>
    </source>
</evidence>
<dbReference type="Pfam" id="PF04146">
    <property type="entry name" value="YTH"/>
    <property type="match status" value="1"/>
</dbReference>
<keyword evidence="3" id="KW-1185">Reference proteome</keyword>
<sequence>MNSYQILGLTAVSQTKTHIYRIGNKEVLELLNQTEESLHDSIKLGLWCSTIQGNRRVDAAFSERDGKGPVYMFFSVSGSYQFCGMAHMMSPVDLNTYISGWEYSGFKGKFAVKWIYIKNILNSVFRYIRLENNENKPVTNSRDTQEVPLEKG</sequence>
<dbReference type="OrthoDB" id="306690at2759"/>
<dbReference type="InterPro" id="IPR045168">
    <property type="entry name" value="YTH_prot"/>
</dbReference>
<protein>
    <submittedName>
        <fullName evidence="2">YTH domain-containing family protein</fullName>
    </submittedName>
</protein>
<dbReference type="Gene3D" id="3.10.590.10">
    <property type="entry name" value="ph1033 like domains"/>
    <property type="match status" value="1"/>
</dbReference>
<dbReference type="GO" id="GO:0003729">
    <property type="term" value="F:mRNA binding"/>
    <property type="evidence" value="ECO:0007669"/>
    <property type="project" value="TreeGrafter"/>
</dbReference>
<dbReference type="GO" id="GO:0005737">
    <property type="term" value="C:cytoplasm"/>
    <property type="evidence" value="ECO:0007669"/>
    <property type="project" value="TreeGrafter"/>
</dbReference>
<gene>
    <name evidence="2" type="ORF">MGAL_10B046599</name>
</gene>
<accession>A0A8B6C6N2</accession>
<evidence type="ECO:0000313" key="2">
    <source>
        <dbReference type="EMBL" id="VDI01146.1"/>
    </source>
</evidence>
<organism evidence="2 3">
    <name type="scientific">Mytilus galloprovincialis</name>
    <name type="common">Mediterranean mussel</name>
    <dbReference type="NCBI Taxonomy" id="29158"/>
    <lineage>
        <taxon>Eukaryota</taxon>
        <taxon>Metazoa</taxon>
        <taxon>Spiralia</taxon>
        <taxon>Lophotrochozoa</taxon>
        <taxon>Mollusca</taxon>
        <taxon>Bivalvia</taxon>
        <taxon>Autobranchia</taxon>
        <taxon>Pteriomorphia</taxon>
        <taxon>Mytilida</taxon>
        <taxon>Mytiloidea</taxon>
        <taxon>Mytilidae</taxon>
        <taxon>Mytilinae</taxon>
        <taxon>Mytilus</taxon>
    </lineage>
</organism>
<dbReference type="PROSITE" id="PS50882">
    <property type="entry name" value="YTH"/>
    <property type="match status" value="1"/>
</dbReference>
<dbReference type="GO" id="GO:0061157">
    <property type="term" value="P:mRNA destabilization"/>
    <property type="evidence" value="ECO:0007669"/>
    <property type="project" value="TreeGrafter"/>
</dbReference>
<dbReference type="EMBL" id="UYJE01001313">
    <property type="protein sequence ID" value="VDI01146.1"/>
    <property type="molecule type" value="Genomic_DNA"/>
</dbReference>
<dbReference type="CDD" id="cd21134">
    <property type="entry name" value="YTH"/>
    <property type="match status" value="1"/>
</dbReference>
<feature type="domain" description="YTH" evidence="1">
    <location>
        <begin position="25"/>
        <end position="152"/>
    </location>
</feature>
<reference evidence="2" key="1">
    <citation type="submission" date="2018-11" db="EMBL/GenBank/DDBJ databases">
        <authorList>
            <person name="Alioto T."/>
            <person name="Alioto T."/>
        </authorList>
    </citation>
    <scope>NUCLEOTIDE SEQUENCE</scope>
</reference>
<name>A0A8B6C6N2_MYTGA</name>
<proteinExistence type="predicted"/>
<dbReference type="AlphaFoldDB" id="A0A8B6C6N2"/>
<dbReference type="InterPro" id="IPR007275">
    <property type="entry name" value="YTH_domain"/>
</dbReference>